<evidence type="ECO:0000259" key="5">
    <source>
        <dbReference type="PROSITE" id="PS50110"/>
    </source>
</evidence>
<dbReference type="GO" id="GO:0006355">
    <property type="term" value="P:regulation of DNA-templated transcription"/>
    <property type="evidence" value="ECO:0007669"/>
    <property type="project" value="InterPro"/>
</dbReference>
<dbReference type="InterPro" id="IPR016032">
    <property type="entry name" value="Sig_transdc_resp-reg_C-effctor"/>
</dbReference>
<proteinExistence type="predicted"/>
<dbReference type="CDD" id="cd17535">
    <property type="entry name" value="REC_NarL-like"/>
    <property type="match status" value="1"/>
</dbReference>
<dbReference type="Proteomes" id="UP000241229">
    <property type="component" value="Unassembled WGS sequence"/>
</dbReference>
<evidence type="ECO:0000313" key="7">
    <source>
        <dbReference type="Proteomes" id="UP000241229"/>
    </source>
</evidence>
<keyword evidence="1 3" id="KW-0597">Phosphoprotein</keyword>
<dbReference type="PANTHER" id="PTHR43214:SF43">
    <property type="entry name" value="TWO-COMPONENT RESPONSE REGULATOR"/>
    <property type="match status" value="1"/>
</dbReference>
<dbReference type="OrthoDB" id="9814495at2"/>
<dbReference type="InterPro" id="IPR058245">
    <property type="entry name" value="NreC/VraR/RcsB-like_REC"/>
</dbReference>
<evidence type="ECO:0000259" key="4">
    <source>
        <dbReference type="PROSITE" id="PS50043"/>
    </source>
</evidence>
<dbReference type="EMBL" id="PXYK01000023">
    <property type="protein sequence ID" value="PSJ56143.1"/>
    <property type="molecule type" value="Genomic_DNA"/>
</dbReference>
<protein>
    <submittedName>
        <fullName evidence="6">DNA-binding response regulator</fullName>
    </submittedName>
</protein>
<keyword evidence="7" id="KW-1185">Reference proteome</keyword>
<dbReference type="Gene3D" id="3.40.50.2300">
    <property type="match status" value="1"/>
</dbReference>
<dbReference type="RefSeq" id="WP_106774268.1">
    <property type="nucleotide sequence ID" value="NZ_PXYK01000023.1"/>
</dbReference>
<sequence length="224" mass="23969">MTDAISIAVIDDHPLFREGVVRSLAEIERFKFVAEGASRDDAIRIAAETLPDIMLLDLSMPGGGLAAITEILGANPRLRIVVLTVSESSEDVATALNSGAKGYVLKGVGSRSLAEVLTAVAAGETYVSPSLSAKLLSSLSKAGSPIATDPVRTLSKRELEVLSLVACGLSNKEAALRLDRHEKTIKHHMSRILAKLQVGNRTEAALMYRASTNSDAYLDNRMRR</sequence>
<dbReference type="GO" id="GO:0000160">
    <property type="term" value="P:phosphorelay signal transduction system"/>
    <property type="evidence" value="ECO:0007669"/>
    <property type="project" value="InterPro"/>
</dbReference>
<dbReference type="GO" id="GO:0003677">
    <property type="term" value="F:DNA binding"/>
    <property type="evidence" value="ECO:0007669"/>
    <property type="project" value="UniProtKB-KW"/>
</dbReference>
<accession>A0A2P7S131</accession>
<dbReference type="InterPro" id="IPR039420">
    <property type="entry name" value="WalR-like"/>
</dbReference>
<dbReference type="PROSITE" id="PS50110">
    <property type="entry name" value="RESPONSE_REGULATORY"/>
    <property type="match status" value="1"/>
</dbReference>
<dbReference type="InterPro" id="IPR001789">
    <property type="entry name" value="Sig_transdc_resp-reg_receiver"/>
</dbReference>
<reference evidence="6 7" key="1">
    <citation type="submission" date="2018-03" db="EMBL/GenBank/DDBJ databases">
        <title>The draft genome of Mesorhizobium sp. 6GN-30.</title>
        <authorList>
            <person name="Liu L."/>
            <person name="Li L."/>
            <person name="Wang T."/>
            <person name="Zhang X."/>
            <person name="Liang L."/>
        </authorList>
    </citation>
    <scope>NUCLEOTIDE SEQUENCE [LARGE SCALE GENOMIC DNA]</scope>
    <source>
        <strain evidence="6 7">6GN30</strain>
    </source>
</reference>
<dbReference type="SMART" id="SM00421">
    <property type="entry name" value="HTH_LUXR"/>
    <property type="match status" value="1"/>
</dbReference>
<dbReference type="InterPro" id="IPR011006">
    <property type="entry name" value="CheY-like_superfamily"/>
</dbReference>
<dbReference type="PRINTS" id="PR00038">
    <property type="entry name" value="HTHLUXR"/>
</dbReference>
<keyword evidence="2 6" id="KW-0238">DNA-binding</keyword>
<dbReference type="AlphaFoldDB" id="A0A2P7S131"/>
<name>A0A2P7S131_9HYPH</name>
<dbReference type="SMART" id="SM00448">
    <property type="entry name" value="REC"/>
    <property type="match status" value="1"/>
</dbReference>
<comment type="caution">
    <text evidence="6">The sequence shown here is derived from an EMBL/GenBank/DDBJ whole genome shotgun (WGS) entry which is preliminary data.</text>
</comment>
<dbReference type="SUPFAM" id="SSF52172">
    <property type="entry name" value="CheY-like"/>
    <property type="match status" value="1"/>
</dbReference>
<evidence type="ECO:0000313" key="6">
    <source>
        <dbReference type="EMBL" id="PSJ56143.1"/>
    </source>
</evidence>
<dbReference type="CDD" id="cd06170">
    <property type="entry name" value="LuxR_C_like"/>
    <property type="match status" value="1"/>
</dbReference>
<feature type="domain" description="HTH luxR-type" evidence="4">
    <location>
        <begin position="147"/>
        <end position="212"/>
    </location>
</feature>
<feature type="modified residue" description="4-aspartylphosphate" evidence="3">
    <location>
        <position position="57"/>
    </location>
</feature>
<dbReference type="Pfam" id="PF00072">
    <property type="entry name" value="Response_reg"/>
    <property type="match status" value="1"/>
</dbReference>
<dbReference type="InterPro" id="IPR000792">
    <property type="entry name" value="Tscrpt_reg_LuxR_C"/>
</dbReference>
<dbReference type="PANTHER" id="PTHR43214">
    <property type="entry name" value="TWO-COMPONENT RESPONSE REGULATOR"/>
    <property type="match status" value="1"/>
</dbReference>
<dbReference type="Pfam" id="PF00196">
    <property type="entry name" value="GerE"/>
    <property type="match status" value="1"/>
</dbReference>
<evidence type="ECO:0000256" key="1">
    <source>
        <dbReference type="ARBA" id="ARBA00022553"/>
    </source>
</evidence>
<dbReference type="PROSITE" id="PS50043">
    <property type="entry name" value="HTH_LUXR_2"/>
    <property type="match status" value="1"/>
</dbReference>
<dbReference type="SUPFAM" id="SSF46894">
    <property type="entry name" value="C-terminal effector domain of the bipartite response regulators"/>
    <property type="match status" value="1"/>
</dbReference>
<gene>
    <name evidence="6" type="ORF">C7I84_21470</name>
</gene>
<organism evidence="6 7">
    <name type="scientific">Kumtagia ephedrae</name>
    <dbReference type="NCBI Taxonomy" id="2116701"/>
    <lineage>
        <taxon>Bacteria</taxon>
        <taxon>Pseudomonadati</taxon>
        <taxon>Pseudomonadota</taxon>
        <taxon>Alphaproteobacteria</taxon>
        <taxon>Hyphomicrobiales</taxon>
        <taxon>Phyllobacteriaceae</taxon>
        <taxon>Kumtagia</taxon>
    </lineage>
</organism>
<evidence type="ECO:0000256" key="2">
    <source>
        <dbReference type="ARBA" id="ARBA00023125"/>
    </source>
</evidence>
<evidence type="ECO:0000256" key="3">
    <source>
        <dbReference type="PROSITE-ProRule" id="PRU00169"/>
    </source>
</evidence>
<feature type="domain" description="Response regulatory" evidence="5">
    <location>
        <begin position="6"/>
        <end position="121"/>
    </location>
</feature>